<accession>A0A811R3F0</accession>
<dbReference type="OrthoDB" id="643830at2759"/>
<keyword evidence="5 8" id="KW-1133">Transmembrane helix</keyword>
<evidence type="ECO:0000256" key="3">
    <source>
        <dbReference type="ARBA" id="ARBA00022692"/>
    </source>
</evidence>
<dbReference type="InterPro" id="IPR003591">
    <property type="entry name" value="Leu-rich_rpt_typical-subtyp"/>
</dbReference>
<keyword evidence="3 8" id="KW-0812">Transmembrane</keyword>
<keyword evidence="2" id="KW-0433">Leucine-rich repeat</keyword>
<reference evidence="10" key="1">
    <citation type="submission" date="2020-10" db="EMBL/GenBank/DDBJ databases">
        <authorList>
            <person name="Han B."/>
            <person name="Lu T."/>
            <person name="Zhao Q."/>
            <person name="Huang X."/>
            <person name="Zhao Y."/>
        </authorList>
    </citation>
    <scope>NUCLEOTIDE SEQUENCE</scope>
</reference>
<dbReference type="Proteomes" id="UP000604825">
    <property type="component" value="Unassembled WGS sequence"/>
</dbReference>
<evidence type="ECO:0000256" key="2">
    <source>
        <dbReference type="ARBA" id="ARBA00022614"/>
    </source>
</evidence>
<keyword evidence="6 8" id="KW-0472">Membrane</keyword>
<feature type="compositionally biased region" description="Low complexity" evidence="7">
    <location>
        <begin position="792"/>
        <end position="805"/>
    </location>
</feature>
<organism evidence="10 11">
    <name type="scientific">Miscanthus lutarioriparius</name>
    <dbReference type="NCBI Taxonomy" id="422564"/>
    <lineage>
        <taxon>Eukaryota</taxon>
        <taxon>Viridiplantae</taxon>
        <taxon>Streptophyta</taxon>
        <taxon>Embryophyta</taxon>
        <taxon>Tracheophyta</taxon>
        <taxon>Spermatophyta</taxon>
        <taxon>Magnoliopsida</taxon>
        <taxon>Liliopsida</taxon>
        <taxon>Poales</taxon>
        <taxon>Poaceae</taxon>
        <taxon>PACMAD clade</taxon>
        <taxon>Panicoideae</taxon>
        <taxon>Andropogonodae</taxon>
        <taxon>Andropogoneae</taxon>
        <taxon>Saccharinae</taxon>
        <taxon>Miscanthus</taxon>
    </lineage>
</organism>
<evidence type="ECO:0000313" key="10">
    <source>
        <dbReference type="EMBL" id="CAD6264577.1"/>
    </source>
</evidence>
<gene>
    <name evidence="10" type="ORF">NCGR_LOCUS47882</name>
</gene>
<dbReference type="PANTHER" id="PTHR48065">
    <property type="entry name" value="OS10G0469600 PROTEIN"/>
    <property type="match status" value="1"/>
</dbReference>
<evidence type="ECO:0000256" key="4">
    <source>
        <dbReference type="ARBA" id="ARBA00022737"/>
    </source>
</evidence>
<keyword evidence="11" id="KW-1185">Reference proteome</keyword>
<evidence type="ECO:0000256" key="7">
    <source>
        <dbReference type="SAM" id="MobiDB-lite"/>
    </source>
</evidence>
<evidence type="ECO:0000256" key="8">
    <source>
        <dbReference type="SAM" id="Phobius"/>
    </source>
</evidence>
<dbReference type="EMBL" id="CAJGYO010000013">
    <property type="protein sequence ID" value="CAD6264577.1"/>
    <property type="molecule type" value="Genomic_DNA"/>
</dbReference>
<dbReference type="Pfam" id="PF08263">
    <property type="entry name" value="LRRNT_2"/>
    <property type="match status" value="1"/>
</dbReference>
<dbReference type="InterPro" id="IPR001611">
    <property type="entry name" value="Leu-rich_rpt"/>
</dbReference>
<dbReference type="GO" id="GO:0016020">
    <property type="term" value="C:membrane"/>
    <property type="evidence" value="ECO:0007669"/>
    <property type="project" value="UniProtKB-SubCell"/>
</dbReference>
<evidence type="ECO:0000256" key="6">
    <source>
        <dbReference type="ARBA" id="ARBA00023136"/>
    </source>
</evidence>
<evidence type="ECO:0000259" key="9">
    <source>
        <dbReference type="Pfam" id="PF08263"/>
    </source>
</evidence>
<dbReference type="Pfam" id="PF13855">
    <property type="entry name" value="LRR_8"/>
    <property type="match status" value="2"/>
</dbReference>
<dbReference type="Pfam" id="PF00560">
    <property type="entry name" value="LRR_1"/>
    <property type="match status" value="3"/>
</dbReference>
<evidence type="ECO:0000256" key="5">
    <source>
        <dbReference type="ARBA" id="ARBA00022989"/>
    </source>
</evidence>
<proteinExistence type="predicted"/>
<dbReference type="AlphaFoldDB" id="A0A811R3F0"/>
<evidence type="ECO:0000256" key="1">
    <source>
        <dbReference type="ARBA" id="ARBA00004167"/>
    </source>
</evidence>
<protein>
    <recommendedName>
        <fullName evidence="9">Leucine-rich repeat-containing N-terminal plant-type domain-containing protein</fullName>
    </recommendedName>
</protein>
<dbReference type="PANTHER" id="PTHR48065:SF5">
    <property type="entry name" value="RECEPTOR-LIKE PROTEIN CF-9 HOMOLOG"/>
    <property type="match status" value="1"/>
</dbReference>
<comment type="subcellular location">
    <subcellularLocation>
        <location evidence="1">Membrane</location>
        <topology evidence="1">Single-pass membrane protein</topology>
    </subcellularLocation>
</comment>
<evidence type="ECO:0000313" key="11">
    <source>
        <dbReference type="Proteomes" id="UP000604825"/>
    </source>
</evidence>
<keyword evidence="4" id="KW-0677">Repeat</keyword>
<name>A0A811R3F0_9POAL</name>
<sequence>MKLSLSSVDYGELPKPLPSWQVGTDCCHNWMGVTCDHAGRAIALNLSFRLVGFLANVPMDISRLNNLVSLDLSGHSSLMLPEPSFQTITANLSNLKELHLDGVLISSTAAECSKALAKSVSQLQILTMSICGLSGPIDSALSGLGSLTVIDFRGNNITFPDFFAHFPLLRVLSLDENHLSTFPLGILQLRYLEILSLSDTNLSGYIPYDIGNLTSLTQLYLGYGNIFSGRLPATLESIDLSCNNFTGPIHFGDKVKLINLEFLDLSYNLLTQTIPGCLFTYPALKALDLRRNQFSGVLEEILSPSRTLTCVNLSGNHLSGPVPRSFARFMALEILNIDYNNFSGTLHLSSYFRLRNLTLLSASNNKLLSAAWNASGVDISSSNNISASSSWLYMVTSLSLQIPQLDTLDLLCNHIQGEIPSWIWKKVDSLNLSHNMFTEIAQPPASAVLSSIDLSYNMLSGAVPLPSTGTIQDYSHNKFTSIPSRAFGRQFSLAVLRLRENNLTGAWPDSIKKGCTLRLIDMHGNQIRGRMPRSLTNCQGLEFLDVGKNSIVDSFPFWLGELHDLFVLVLRTNLLHGTFLNLKEKENLTTNHFQNLQIIDLEQNNFDGALPENLFKKSRPMTNPTIIGDSTLAADIPRTELVYQVMVEIAMKEVYINVPKVLLDLVVIDLSENRFSGLIPEKYGNLTALHVLNMSHNALTGEIPHELSHLTRLESLDLSWNMLSGEIPPELAISLTSLEWLNLSYNNLSRRIPSGPQFSTFPSSTFQGNKRLYGCPLPVQCNLMTGPPPSKAPATTSVPPSSVSKSKSDKFEVIVLFLFIGSGVGVGFAATIVVLRQISNQGRWWHKSNFSYLQ</sequence>
<dbReference type="Gene3D" id="3.80.10.10">
    <property type="entry name" value="Ribonuclease Inhibitor"/>
    <property type="match status" value="3"/>
</dbReference>
<comment type="caution">
    <text evidence="10">The sequence shown here is derived from an EMBL/GenBank/DDBJ whole genome shotgun (WGS) entry which is preliminary data.</text>
</comment>
<dbReference type="InterPro" id="IPR032675">
    <property type="entry name" value="LRR_dom_sf"/>
</dbReference>
<dbReference type="PRINTS" id="PR00019">
    <property type="entry name" value="LEURICHRPT"/>
</dbReference>
<feature type="domain" description="Leucine-rich repeat-containing N-terminal plant-type" evidence="9">
    <location>
        <begin position="14"/>
        <end position="36"/>
    </location>
</feature>
<dbReference type="FunFam" id="3.80.10.10:FF:000095">
    <property type="entry name" value="LRR receptor-like serine/threonine-protein kinase GSO1"/>
    <property type="match status" value="1"/>
</dbReference>
<dbReference type="InterPro" id="IPR013210">
    <property type="entry name" value="LRR_N_plant-typ"/>
</dbReference>
<dbReference type="SUPFAM" id="SSF52058">
    <property type="entry name" value="L domain-like"/>
    <property type="match status" value="2"/>
</dbReference>
<dbReference type="FunFam" id="3.80.10.10:FF:001678">
    <property type="entry name" value="Calmodulin-binding receptor kinase CaMRLK"/>
    <property type="match status" value="1"/>
</dbReference>
<dbReference type="SMART" id="SM00369">
    <property type="entry name" value="LRR_TYP"/>
    <property type="match status" value="9"/>
</dbReference>
<feature type="region of interest" description="Disordered" evidence="7">
    <location>
        <begin position="786"/>
        <end position="805"/>
    </location>
</feature>
<feature type="transmembrane region" description="Helical" evidence="8">
    <location>
        <begin position="813"/>
        <end position="835"/>
    </location>
</feature>